<proteinExistence type="predicted"/>
<dbReference type="STRING" id="1884261.A0A5C3QBP2"/>
<dbReference type="AlphaFoldDB" id="A0A5C3QBP2"/>
<keyword evidence="1" id="KW-1133">Transmembrane helix</keyword>
<dbReference type="GO" id="GO:0035838">
    <property type="term" value="C:growing cell tip"/>
    <property type="evidence" value="ECO:0007669"/>
    <property type="project" value="TreeGrafter"/>
</dbReference>
<evidence type="ECO:0000256" key="1">
    <source>
        <dbReference type="SAM" id="Phobius"/>
    </source>
</evidence>
<feature type="transmembrane region" description="Helical" evidence="1">
    <location>
        <begin position="6"/>
        <end position="30"/>
    </location>
</feature>
<dbReference type="PANTHER" id="PTHR28013:SF4">
    <property type="entry name" value="MARVEL DOMAIN-CONTAINING PROTEIN"/>
    <property type="match status" value="1"/>
</dbReference>
<dbReference type="Gene3D" id="1.20.140.150">
    <property type="match status" value="1"/>
</dbReference>
<keyword evidence="1" id="KW-0812">Transmembrane</keyword>
<feature type="transmembrane region" description="Helical" evidence="1">
    <location>
        <begin position="133"/>
        <end position="159"/>
    </location>
</feature>
<dbReference type="OrthoDB" id="2354757at2759"/>
<evidence type="ECO:0000313" key="3">
    <source>
        <dbReference type="Proteomes" id="UP000305067"/>
    </source>
</evidence>
<reference evidence="2 3" key="1">
    <citation type="journal article" date="2019" name="Nat. Ecol. Evol.">
        <title>Megaphylogeny resolves global patterns of mushroom evolution.</title>
        <authorList>
            <person name="Varga T."/>
            <person name="Krizsan K."/>
            <person name="Foldi C."/>
            <person name="Dima B."/>
            <person name="Sanchez-Garcia M."/>
            <person name="Sanchez-Ramirez S."/>
            <person name="Szollosi G.J."/>
            <person name="Szarkandi J.G."/>
            <person name="Papp V."/>
            <person name="Albert L."/>
            <person name="Andreopoulos W."/>
            <person name="Angelini C."/>
            <person name="Antonin V."/>
            <person name="Barry K.W."/>
            <person name="Bougher N.L."/>
            <person name="Buchanan P."/>
            <person name="Buyck B."/>
            <person name="Bense V."/>
            <person name="Catcheside P."/>
            <person name="Chovatia M."/>
            <person name="Cooper J."/>
            <person name="Damon W."/>
            <person name="Desjardin D."/>
            <person name="Finy P."/>
            <person name="Geml J."/>
            <person name="Haridas S."/>
            <person name="Hughes K."/>
            <person name="Justo A."/>
            <person name="Karasinski D."/>
            <person name="Kautmanova I."/>
            <person name="Kiss B."/>
            <person name="Kocsube S."/>
            <person name="Kotiranta H."/>
            <person name="LaButti K.M."/>
            <person name="Lechner B.E."/>
            <person name="Liimatainen K."/>
            <person name="Lipzen A."/>
            <person name="Lukacs Z."/>
            <person name="Mihaltcheva S."/>
            <person name="Morgado L.N."/>
            <person name="Niskanen T."/>
            <person name="Noordeloos M.E."/>
            <person name="Ohm R.A."/>
            <person name="Ortiz-Santana B."/>
            <person name="Ovrebo C."/>
            <person name="Racz N."/>
            <person name="Riley R."/>
            <person name="Savchenko A."/>
            <person name="Shiryaev A."/>
            <person name="Soop K."/>
            <person name="Spirin V."/>
            <person name="Szebenyi C."/>
            <person name="Tomsovsky M."/>
            <person name="Tulloss R.E."/>
            <person name="Uehling J."/>
            <person name="Grigoriev I.V."/>
            <person name="Vagvolgyi C."/>
            <person name="Papp T."/>
            <person name="Martin F.M."/>
            <person name="Miettinen O."/>
            <person name="Hibbett D.S."/>
            <person name="Nagy L.G."/>
        </authorList>
    </citation>
    <scope>NUCLEOTIDE SEQUENCE [LARGE SCALE GENOMIC DNA]</scope>
    <source>
        <strain evidence="2 3">CBS 309.79</strain>
    </source>
</reference>
<dbReference type="GO" id="GO:0005886">
    <property type="term" value="C:plasma membrane"/>
    <property type="evidence" value="ECO:0007669"/>
    <property type="project" value="InterPro"/>
</dbReference>
<sequence length="229" mass="24485">MARPLWIPGVAILVIALFLSAIVSVSLPLFSAMDIVRVTAEGSPTSDAQNGLGKQNRFGIWGVCSFTHGDDSECKRLGLGYEGVVGTIRLDDGSRDLFTLRSSWTRGLVMHPIATAAIGVATGLSFSSNVAHLLLASFATFFAALMTLIAFAIDIALLAYLNHKMDDDGVIEVSGGPGFWLTFTTLILLLVGGCTVCFGHKKASGRDTNAGFPMNVVRKLPFMKKDEWA</sequence>
<dbReference type="PANTHER" id="PTHR28013">
    <property type="entry name" value="PROTEIN DCV1-RELATED"/>
    <property type="match status" value="1"/>
</dbReference>
<gene>
    <name evidence="2" type="ORF">BDV98DRAFT_573886</name>
</gene>
<protein>
    <recommendedName>
        <fullName evidence="4">Pali-domain-containing protein</fullName>
    </recommendedName>
</protein>
<keyword evidence="3" id="KW-1185">Reference proteome</keyword>
<dbReference type="Pfam" id="PF06687">
    <property type="entry name" value="SUR7"/>
    <property type="match status" value="1"/>
</dbReference>
<dbReference type="Proteomes" id="UP000305067">
    <property type="component" value="Unassembled WGS sequence"/>
</dbReference>
<accession>A0A5C3QBP2</accession>
<dbReference type="GO" id="GO:0032153">
    <property type="term" value="C:cell division site"/>
    <property type="evidence" value="ECO:0007669"/>
    <property type="project" value="TreeGrafter"/>
</dbReference>
<dbReference type="InterPro" id="IPR051380">
    <property type="entry name" value="pH-response_reg_palI/RIM9"/>
</dbReference>
<evidence type="ECO:0000313" key="2">
    <source>
        <dbReference type="EMBL" id="TFK97840.1"/>
    </source>
</evidence>
<name>A0A5C3QBP2_9AGAR</name>
<dbReference type="EMBL" id="ML178844">
    <property type="protein sequence ID" value="TFK97840.1"/>
    <property type="molecule type" value="Genomic_DNA"/>
</dbReference>
<organism evidence="2 3">
    <name type="scientific">Pterulicium gracile</name>
    <dbReference type="NCBI Taxonomy" id="1884261"/>
    <lineage>
        <taxon>Eukaryota</taxon>
        <taxon>Fungi</taxon>
        <taxon>Dikarya</taxon>
        <taxon>Basidiomycota</taxon>
        <taxon>Agaricomycotina</taxon>
        <taxon>Agaricomycetes</taxon>
        <taxon>Agaricomycetidae</taxon>
        <taxon>Agaricales</taxon>
        <taxon>Pleurotineae</taxon>
        <taxon>Pterulaceae</taxon>
        <taxon>Pterulicium</taxon>
    </lineage>
</organism>
<keyword evidence="1" id="KW-0472">Membrane</keyword>
<feature type="transmembrane region" description="Helical" evidence="1">
    <location>
        <begin position="179"/>
        <end position="199"/>
    </location>
</feature>
<dbReference type="InterPro" id="IPR009571">
    <property type="entry name" value="SUR7/Rim9-like_fungi"/>
</dbReference>
<evidence type="ECO:0008006" key="4">
    <source>
        <dbReference type="Google" id="ProtNLM"/>
    </source>
</evidence>